<dbReference type="AlphaFoldDB" id="A0A9X2CQF8"/>
<reference evidence="3" key="1">
    <citation type="submission" date="2022-01" db="EMBL/GenBank/DDBJ databases">
        <title>Genome sequencing of Zunongwangia sp. M21534 genome.</title>
        <authorList>
            <person name="Chen Y."/>
            <person name="Dong C."/>
            <person name="Shao Z."/>
        </authorList>
    </citation>
    <scope>NUCLEOTIDE SEQUENCE</scope>
    <source>
        <strain evidence="3">MCCC M21534</strain>
    </source>
</reference>
<dbReference type="PANTHER" id="PTHR30373:SF2">
    <property type="entry name" value="UPF0603 PROTEIN YGCG"/>
    <property type="match status" value="1"/>
</dbReference>
<dbReference type="Proteomes" id="UP001139521">
    <property type="component" value="Unassembled WGS sequence"/>
</dbReference>
<feature type="transmembrane region" description="Helical" evidence="1">
    <location>
        <begin position="220"/>
        <end position="240"/>
    </location>
</feature>
<keyword evidence="4" id="KW-1185">Reference proteome</keyword>
<feature type="domain" description="TPM" evidence="2">
    <location>
        <begin position="74"/>
        <end position="197"/>
    </location>
</feature>
<dbReference type="InterPro" id="IPR007621">
    <property type="entry name" value="TPM_dom"/>
</dbReference>
<evidence type="ECO:0000313" key="3">
    <source>
        <dbReference type="EMBL" id="MCL6219738.1"/>
    </source>
</evidence>
<keyword evidence="1" id="KW-0472">Membrane</keyword>
<evidence type="ECO:0000313" key="4">
    <source>
        <dbReference type="Proteomes" id="UP001139521"/>
    </source>
</evidence>
<organism evidence="3 4">
    <name type="scientific">Zunongwangia pacifica</name>
    <dbReference type="NCBI Taxonomy" id="2911062"/>
    <lineage>
        <taxon>Bacteria</taxon>
        <taxon>Pseudomonadati</taxon>
        <taxon>Bacteroidota</taxon>
        <taxon>Flavobacteriia</taxon>
        <taxon>Flavobacteriales</taxon>
        <taxon>Flavobacteriaceae</taxon>
        <taxon>Zunongwangia</taxon>
    </lineage>
</organism>
<dbReference type="PANTHER" id="PTHR30373">
    <property type="entry name" value="UPF0603 PROTEIN YGCG"/>
    <property type="match status" value="1"/>
</dbReference>
<dbReference type="EMBL" id="JAKHSK010000025">
    <property type="protein sequence ID" value="MCL6219738.1"/>
    <property type="molecule type" value="Genomic_DNA"/>
</dbReference>
<evidence type="ECO:0000259" key="2">
    <source>
        <dbReference type="Pfam" id="PF04536"/>
    </source>
</evidence>
<protein>
    <submittedName>
        <fullName evidence="3">TPM domain-containing protein</fullName>
    </submittedName>
</protein>
<keyword evidence="1" id="KW-1133">Transmembrane helix</keyword>
<keyword evidence="1" id="KW-0812">Transmembrane</keyword>
<accession>A0A9X2CQF8</accession>
<name>A0A9X2CQF8_9FLAO</name>
<evidence type="ECO:0000256" key="1">
    <source>
        <dbReference type="SAM" id="Phobius"/>
    </source>
</evidence>
<gene>
    <name evidence="3" type="ORF">L1967_15705</name>
</gene>
<sequence length="300" mass="31807">MLQFSKLPWGKPTRHSIETKFQFRGEHRGIKPFGGANKKLSCLTSFLSLLFLLISFVGFAQRDIPPKPSKQTAVYDEADLLTTSEEQRLTQKLVSYADTTSTQIVIATIKSLQGEYAGTYATHWAEKWGIGMDGKDNGLFILVAEKERKIQIQTGYGLEPYMTDAYTYQIIHNIILPEFKRGNYYAGLDKGTTAVFEVLAGTFKGTPQPRGGSGNSAKPIAFFIIIFIIIIISLIGKGSGGGRGGGRRGRSTLMDAIILSSLGRGSFGGGSSGGGFSGGGGFGGGFGGGGFGGGGAGGSW</sequence>
<proteinExistence type="predicted"/>
<dbReference type="Gene3D" id="3.10.310.50">
    <property type="match status" value="1"/>
</dbReference>
<comment type="caution">
    <text evidence="3">The sequence shown here is derived from an EMBL/GenBank/DDBJ whole genome shotgun (WGS) entry which is preliminary data.</text>
</comment>
<dbReference type="Pfam" id="PF04536">
    <property type="entry name" value="TPM_phosphatase"/>
    <property type="match status" value="1"/>
</dbReference>
<dbReference type="RefSeq" id="WP_249602453.1">
    <property type="nucleotide sequence ID" value="NZ_JAKHSK010000025.1"/>
</dbReference>